<evidence type="ECO:0000256" key="1">
    <source>
        <dbReference type="SAM" id="MobiDB-lite"/>
    </source>
</evidence>
<proteinExistence type="predicted"/>
<comment type="caution">
    <text evidence="2">The sequence shown here is derived from an EMBL/GenBank/DDBJ whole genome shotgun (WGS) entry which is preliminary data.</text>
</comment>
<organism evidence="2 3">
    <name type="scientific">Actinoallomurus iriomotensis</name>
    <dbReference type="NCBI Taxonomy" id="478107"/>
    <lineage>
        <taxon>Bacteria</taxon>
        <taxon>Bacillati</taxon>
        <taxon>Actinomycetota</taxon>
        <taxon>Actinomycetes</taxon>
        <taxon>Streptosporangiales</taxon>
        <taxon>Thermomonosporaceae</taxon>
        <taxon>Actinoallomurus</taxon>
    </lineage>
</organism>
<name>A0A9W6VZS2_9ACTN</name>
<reference evidence="2" key="1">
    <citation type="submission" date="2023-03" db="EMBL/GenBank/DDBJ databases">
        <title>Actinoallomurus iriomotensis NBRC 103684.</title>
        <authorList>
            <person name="Ichikawa N."/>
            <person name="Sato H."/>
            <person name="Tonouchi N."/>
        </authorList>
    </citation>
    <scope>NUCLEOTIDE SEQUENCE</scope>
    <source>
        <strain evidence="2">NBRC 103684</strain>
    </source>
</reference>
<dbReference type="AlphaFoldDB" id="A0A9W6VZS2"/>
<dbReference type="Proteomes" id="UP001165074">
    <property type="component" value="Unassembled WGS sequence"/>
</dbReference>
<evidence type="ECO:0000313" key="3">
    <source>
        <dbReference type="Proteomes" id="UP001165074"/>
    </source>
</evidence>
<dbReference type="EMBL" id="BSTK01000020">
    <property type="protein sequence ID" value="GLY91508.1"/>
    <property type="molecule type" value="Genomic_DNA"/>
</dbReference>
<protein>
    <submittedName>
        <fullName evidence="2">Uncharacterized protein</fullName>
    </submittedName>
</protein>
<gene>
    <name evidence="2" type="ORF">Airi02_094360</name>
</gene>
<accession>A0A9W6VZS2</accession>
<feature type="region of interest" description="Disordered" evidence="1">
    <location>
        <begin position="1"/>
        <end position="48"/>
    </location>
</feature>
<evidence type="ECO:0000313" key="2">
    <source>
        <dbReference type="EMBL" id="GLY91508.1"/>
    </source>
</evidence>
<keyword evidence="3" id="KW-1185">Reference proteome</keyword>
<feature type="compositionally biased region" description="Low complexity" evidence="1">
    <location>
        <begin position="33"/>
        <end position="48"/>
    </location>
</feature>
<sequence length="76" mass="8168">MDQGTRPRAADPSPGQNSVSRLVSFEHLRPPQVADDPGAFGGVVDDGAGTPVTRRIAVEPMNLLDETEFSEHGPQW</sequence>